<reference evidence="10 11" key="1">
    <citation type="submission" date="2023-07" db="EMBL/GenBank/DDBJ databases">
        <title>Genomic Encyclopedia of Type Strains, Phase IV (KMG-IV): sequencing the most valuable type-strain genomes for metagenomic binning, comparative biology and taxonomic classification.</title>
        <authorList>
            <person name="Goeker M."/>
        </authorList>
    </citation>
    <scope>NUCLEOTIDE SEQUENCE [LARGE SCALE GENOMIC DNA]</scope>
    <source>
        <strain evidence="10 11">DSM 16784</strain>
    </source>
</reference>
<dbReference type="InterPro" id="IPR013011">
    <property type="entry name" value="PTS_EIIB_2"/>
</dbReference>
<dbReference type="InterPro" id="IPR050661">
    <property type="entry name" value="BglG_antiterminators"/>
</dbReference>
<dbReference type="PROSITE" id="PS51000">
    <property type="entry name" value="HTH_DEOR_2"/>
    <property type="match status" value="1"/>
</dbReference>
<evidence type="ECO:0000259" key="9">
    <source>
        <dbReference type="PROSITE" id="PS51372"/>
    </source>
</evidence>
<dbReference type="PANTHER" id="PTHR30185:SF13">
    <property type="entry name" value="LICABCH OPERON REGULATOR-RELATED"/>
    <property type="match status" value="1"/>
</dbReference>
<dbReference type="EMBL" id="JAUSUR010000001">
    <property type="protein sequence ID" value="MDQ0359749.1"/>
    <property type="molecule type" value="Genomic_DNA"/>
</dbReference>
<evidence type="ECO:0000259" key="8">
    <source>
        <dbReference type="PROSITE" id="PS51099"/>
    </source>
</evidence>
<dbReference type="InterPro" id="IPR036388">
    <property type="entry name" value="WH-like_DNA-bd_sf"/>
</dbReference>
<dbReference type="Pfam" id="PF08279">
    <property type="entry name" value="HTH_11"/>
    <property type="match status" value="1"/>
</dbReference>
<evidence type="ECO:0000256" key="3">
    <source>
        <dbReference type="ARBA" id="ARBA00023015"/>
    </source>
</evidence>
<feature type="domain" description="PTS EIIA type-2" evidence="7">
    <location>
        <begin position="494"/>
        <end position="632"/>
    </location>
</feature>
<sequence length="632" mass="73151">MNKHQKKILRELLDHTSITGEELAEKLSVSSKTIRRNIQDLKIICKAHGAEIISKPSVGYNLNILNEKQFNDFLELESKATRLPSSPEERVDYIIHLLLYANNYIKLNDIANELYISISRLNNDLKEVKRIFKKFALEIENKPNYGIRVVGSERNRRLCISEQLMNNDYLSSKDITDSSSDKFQIMVNNVISKVLVQENLRMSDVAVESLAIHLLIAIERIKTNNIINLSDEVVHLQKEKNEYVIATALQKAIEHTFGISLPNSEVCYLTQHLSGKKHFEGEQSEFNVEVNDEVNFLVNKILRAIFDQTRLDFYNDLDLKMNLMLHMIPFIERVQNKMLIRNPIMHDIKENYNFAYELASIGLQSVCDELQVTITEDEISYFALHFILALERKREEVKPSNVLIVCSTGRASSQLLAYQIQKHFGSKISTIKIIEAHMLNHISLDSYDFIFSTVPIQEELPIPIRYINNLLAEDDFEVINNCLEKRKPLFSIRDLIDPELFFTDLNVSTKEEAIAELVNQVKEKVELPDDYYELILEREEFASTELNNLVAIPHPNKAISKTTFIAVGILRKPITWAYRQVQILFLISIMPNNKQNLRDFYEGLVEFTSKKQNALDLVQEPTYDKIIELLEK</sequence>
<dbReference type="InterPro" id="IPR011608">
    <property type="entry name" value="PRD"/>
</dbReference>
<dbReference type="SUPFAM" id="SSF55804">
    <property type="entry name" value="Phoshotransferase/anion transport protein"/>
    <property type="match status" value="1"/>
</dbReference>
<keyword evidence="4" id="KW-0010">Activator</keyword>
<organism evidence="10 11">
    <name type="scientific">Breznakia pachnodae</name>
    <dbReference type="NCBI Taxonomy" id="265178"/>
    <lineage>
        <taxon>Bacteria</taxon>
        <taxon>Bacillati</taxon>
        <taxon>Bacillota</taxon>
        <taxon>Erysipelotrichia</taxon>
        <taxon>Erysipelotrichales</taxon>
        <taxon>Erysipelotrichaceae</taxon>
        <taxon>Breznakia</taxon>
    </lineage>
</organism>
<dbReference type="PROSITE" id="PS51094">
    <property type="entry name" value="PTS_EIIA_TYPE_2"/>
    <property type="match status" value="1"/>
</dbReference>
<comment type="caution">
    <text evidence="10">The sequence shown here is derived from an EMBL/GenBank/DDBJ whole genome shotgun (WGS) entry which is preliminary data.</text>
</comment>
<keyword evidence="2" id="KW-0677">Repeat</keyword>
<dbReference type="PROSITE" id="PS51372">
    <property type="entry name" value="PRD_2"/>
    <property type="match status" value="2"/>
</dbReference>
<dbReference type="InterPro" id="IPR036095">
    <property type="entry name" value="PTS_EIIB-like_sf"/>
</dbReference>
<dbReference type="InterPro" id="IPR036390">
    <property type="entry name" value="WH_DNA-bd_sf"/>
</dbReference>
<evidence type="ECO:0000256" key="4">
    <source>
        <dbReference type="ARBA" id="ARBA00023159"/>
    </source>
</evidence>
<dbReference type="CDD" id="cd05568">
    <property type="entry name" value="PTS_IIB_bgl_like"/>
    <property type="match status" value="1"/>
</dbReference>
<dbReference type="Pfam" id="PF00359">
    <property type="entry name" value="PTS_EIIA_2"/>
    <property type="match status" value="1"/>
</dbReference>
<dbReference type="Gene3D" id="3.40.50.2300">
    <property type="match status" value="1"/>
</dbReference>
<dbReference type="SUPFAM" id="SSF63520">
    <property type="entry name" value="PTS-regulatory domain, PRD"/>
    <property type="match status" value="2"/>
</dbReference>
<keyword evidence="1" id="KW-0808">Transferase</keyword>
<protein>
    <submittedName>
        <fullName evidence="10">Lichenan operon transcriptional antiterminator</fullName>
    </submittedName>
</protein>
<gene>
    <name evidence="10" type="ORF">J2S15_000480</name>
</gene>
<dbReference type="InterPro" id="IPR036634">
    <property type="entry name" value="PRD_sf"/>
</dbReference>
<dbReference type="InterPro" id="IPR007737">
    <property type="entry name" value="Mga_HTH"/>
</dbReference>
<dbReference type="InterPro" id="IPR002178">
    <property type="entry name" value="PTS_EIIA_type-2_dom"/>
</dbReference>
<accession>A0ABU0DZ12</accession>
<dbReference type="Gene3D" id="1.10.10.10">
    <property type="entry name" value="Winged helix-like DNA-binding domain superfamily/Winged helix DNA-binding domain"/>
    <property type="match status" value="1"/>
</dbReference>
<dbReference type="Pfam" id="PF00874">
    <property type="entry name" value="PRD"/>
    <property type="match status" value="2"/>
</dbReference>
<dbReference type="Gene3D" id="3.40.930.10">
    <property type="entry name" value="Mannitol-specific EII, Chain A"/>
    <property type="match status" value="1"/>
</dbReference>
<evidence type="ECO:0000256" key="5">
    <source>
        <dbReference type="ARBA" id="ARBA00023163"/>
    </source>
</evidence>
<dbReference type="InterPro" id="IPR013196">
    <property type="entry name" value="HTH_11"/>
</dbReference>
<feature type="domain" description="PRD" evidence="9">
    <location>
        <begin position="289"/>
        <end position="396"/>
    </location>
</feature>
<proteinExistence type="predicted"/>
<dbReference type="Proteomes" id="UP001230220">
    <property type="component" value="Unassembled WGS sequence"/>
</dbReference>
<evidence type="ECO:0000313" key="10">
    <source>
        <dbReference type="EMBL" id="MDQ0359749.1"/>
    </source>
</evidence>
<keyword evidence="11" id="KW-1185">Reference proteome</keyword>
<dbReference type="PANTHER" id="PTHR30185">
    <property type="entry name" value="CRYPTIC BETA-GLUCOSIDE BGL OPERON ANTITERMINATOR"/>
    <property type="match status" value="1"/>
</dbReference>
<dbReference type="Gene3D" id="1.10.1790.10">
    <property type="entry name" value="PRD domain"/>
    <property type="match status" value="2"/>
</dbReference>
<name>A0ABU0DZ12_9FIRM</name>
<feature type="domain" description="PTS EIIB type-2" evidence="8">
    <location>
        <begin position="400"/>
        <end position="491"/>
    </location>
</feature>
<keyword evidence="3" id="KW-0805">Transcription regulation</keyword>
<evidence type="ECO:0000313" key="11">
    <source>
        <dbReference type="Proteomes" id="UP001230220"/>
    </source>
</evidence>
<feature type="domain" description="PRD" evidence="9">
    <location>
        <begin position="178"/>
        <end position="283"/>
    </location>
</feature>
<keyword evidence="5" id="KW-0804">Transcription</keyword>
<feature type="domain" description="HTH deoR-type" evidence="6">
    <location>
        <begin position="1"/>
        <end position="53"/>
    </location>
</feature>
<dbReference type="SUPFAM" id="SSF46785">
    <property type="entry name" value="Winged helix' DNA-binding domain"/>
    <property type="match status" value="1"/>
</dbReference>
<evidence type="ECO:0000259" key="7">
    <source>
        <dbReference type="PROSITE" id="PS51094"/>
    </source>
</evidence>
<dbReference type="SUPFAM" id="SSF52794">
    <property type="entry name" value="PTS system IIB component-like"/>
    <property type="match status" value="1"/>
</dbReference>
<dbReference type="InterPro" id="IPR016152">
    <property type="entry name" value="PTrfase/Anion_transptr"/>
</dbReference>
<evidence type="ECO:0000256" key="2">
    <source>
        <dbReference type="ARBA" id="ARBA00022737"/>
    </source>
</evidence>
<dbReference type="InterPro" id="IPR001034">
    <property type="entry name" value="DeoR_HTH"/>
</dbReference>
<evidence type="ECO:0000256" key="1">
    <source>
        <dbReference type="ARBA" id="ARBA00022679"/>
    </source>
</evidence>
<dbReference type="PROSITE" id="PS51099">
    <property type="entry name" value="PTS_EIIB_TYPE_2"/>
    <property type="match status" value="1"/>
</dbReference>
<dbReference type="Pfam" id="PF05043">
    <property type="entry name" value="Mga"/>
    <property type="match status" value="1"/>
</dbReference>
<evidence type="ECO:0000259" key="6">
    <source>
        <dbReference type="PROSITE" id="PS51000"/>
    </source>
</evidence>